<feature type="region of interest" description="Disordered" evidence="1">
    <location>
        <begin position="186"/>
        <end position="228"/>
    </location>
</feature>
<reference evidence="2 3" key="1">
    <citation type="submission" date="2024-10" db="EMBL/GenBank/DDBJ databases">
        <title>Updated reference genomes for cyclostephanoid diatoms.</title>
        <authorList>
            <person name="Roberts W.R."/>
            <person name="Alverson A.J."/>
        </authorList>
    </citation>
    <scope>NUCLEOTIDE SEQUENCE [LARGE SCALE GENOMIC DNA]</scope>
    <source>
        <strain evidence="2 3">AJA232-27</strain>
    </source>
</reference>
<organism evidence="2 3">
    <name type="scientific">Discostella pseudostelligera</name>
    <dbReference type="NCBI Taxonomy" id="259834"/>
    <lineage>
        <taxon>Eukaryota</taxon>
        <taxon>Sar</taxon>
        <taxon>Stramenopiles</taxon>
        <taxon>Ochrophyta</taxon>
        <taxon>Bacillariophyta</taxon>
        <taxon>Coscinodiscophyceae</taxon>
        <taxon>Thalassiosirophycidae</taxon>
        <taxon>Stephanodiscales</taxon>
        <taxon>Stephanodiscaceae</taxon>
        <taxon>Discostella</taxon>
    </lineage>
</organism>
<feature type="compositionally biased region" description="Basic residues" evidence="1">
    <location>
        <begin position="408"/>
        <end position="424"/>
    </location>
</feature>
<feature type="compositionally biased region" description="Basic residues" evidence="1">
    <location>
        <begin position="137"/>
        <end position="153"/>
    </location>
</feature>
<feature type="compositionally biased region" description="Acidic residues" evidence="1">
    <location>
        <begin position="160"/>
        <end position="172"/>
    </location>
</feature>
<dbReference type="Proteomes" id="UP001530293">
    <property type="component" value="Unassembled WGS sequence"/>
</dbReference>
<evidence type="ECO:0000313" key="3">
    <source>
        <dbReference type="Proteomes" id="UP001530293"/>
    </source>
</evidence>
<feature type="compositionally biased region" description="Polar residues" evidence="1">
    <location>
        <begin position="189"/>
        <end position="210"/>
    </location>
</feature>
<protein>
    <submittedName>
        <fullName evidence="2">Uncharacterized protein</fullName>
    </submittedName>
</protein>
<keyword evidence="3" id="KW-1185">Reference proteome</keyword>
<feature type="compositionally biased region" description="Polar residues" evidence="1">
    <location>
        <begin position="296"/>
        <end position="307"/>
    </location>
</feature>
<feature type="compositionally biased region" description="Acidic residues" evidence="1">
    <location>
        <begin position="99"/>
        <end position="108"/>
    </location>
</feature>
<evidence type="ECO:0000313" key="2">
    <source>
        <dbReference type="EMBL" id="KAL3756382.1"/>
    </source>
</evidence>
<feature type="region of interest" description="Disordered" evidence="1">
    <location>
        <begin position="327"/>
        <end position="364"/>
    </location>
</feature>
<dbReference type="EMBL" id="JALLBG020000306">
    <property type="protein sequence ID" value="KAL3756382.1"/>
    <property type="molecule type" value="Genomic_DNA"/>
</dbReference>
<comment type="caution">
    <text evidence="2">The sequence shown here is derived from an EMBL/GenBank/DDBJ whole genome shotgun (WGS) entry which is preliminary data.</text>
</comment>
<sequence length="775" mass="85921">MPPPPPPSASYNLVIEDSSSESEDENYYRRRNQYMTMVTAGGGGGGAAASSCSPSTALRQHGLLSHDHDHDSNARFDNNFNIDTAAKCSPKILLLPPQDEMEEVDDNEIISMKVDENQYGQNEDEMMGETTADAETRKKKRKKKKKKKKKSKKSSNANSLDDEEEEDEDDDADQLLEAEAVVEAAAGIETTTDPSSIATSSSTEDVSATTHAKIEHQIPKKSSPTSKSISFGTVSVEHYARTLGTHVVPLDGGWPLGLSNRVVVPTTTTGFGRATTKNDHEMEVVVVGGGNTGNNQCNTPSLSPTQQRNHRGRNNSAQKNMALSNLSSPLSTASSNGMHSPTTPSSSLPTSTSSPHFHRSSPTNSLFTIDDFEARKQIELQQRYIQLIRNHRRRKFEKEWERKHMNKNFHHHNNNNTSHHHNTRRNNNAAKGRYSGSFGTGGGGGGGKSSGGRNRSSGSYKMEMSPEDKAELERLLNQPITMPTGELETRPFDYKKKICHVLKQHKGSSGSSTSSNKDCHLGDKIDHIVTEEEEMYHEQGGRNPLFATLSEDARRKILLRDDHLMNICQVVSNDNANNNNNTMMNDHESNPLDPTDTAITQHIQHELETLRIQRSDPANLGCSCRKLHVFLPGSIDKSHHKKKGSHRRMPERKVCEELRRRGLLNKSNENMSREKMEILLHDTIENEPCCWGNDCPCVKNGIGCQADTCSCWLASHDVAHGGANNNPHSTSAIHGQAVEVMKSRCGNVNGMYIVNFEEIAKYRKQYVAKNAVEEK</sequence>
<proteinExistence type="predicted"/>
<feature type="region of interest" description="Disordered" evidence="1">
    <location>
        <begin position="1"/>
        <end position="26"/>
    </location>
</feature>
<gene>
    <name evidence="2" type="ORF">ACHAWU_003455</name>
</gene>
<feature type="region of interest" description="Disordered" evidence="1">
    <location>
        <begin position="94"/>
        <end position="172"/>
    </location>
</feature>
<feature type="region of interest" description="Disordered" evidence="1">
    <location>
        <begin position="289"/>
        <end position="315"/>
    </location>
</feature>
<name>A0ABD3M2G5_9STRA</name>
<accession>A0ABD3M2G5</accession>
<dbReference type="AlphaFoldDB" id="A0ABD3M2G5"/>
<feature type="compositionally biased region" description="Low complexity" evidence="1">
    <location>
        <begin position="425"/>
        <end position="437"/>
    </location>
</feature>
<feature type="compositionally biased region" description="Gly residues" evidence="1">
    <location>
        <begin position="438"/>
        <end position="450"/>
    </location>
</feature>
<feature type="compositionally biased region" description="Low complexity" evidence="1">
    <location>
        <begin position="327"/>
        <end position="355"/>
    </location>
</feature>
<evidence type="ECO:0000256" key="1">
    <source>
        <dbReference type="SAM" id="MobiDB-lite"/>
    </source>
</evidence>
<feature type="region of interest" description="Disordered" evidence="1">
    <location>
        <begin position="408"/>
        <end position="465"/>
    </location>
</feature>